<evidence type="ECO:0000256" key="2">
    <source>
        <dbReference type="ARBA" id="ARBA00022670"/>
    </source>
</evidence>
<reference evidence="7" key="1">
    <citation type="journal article" date="2023" name="IScience">
        <title>Live-bearing cockroach genome reveals convergent evolutionary mechanisms linked to viviparity in insects and beyond.</title>
        <authorList>
            <person name="Fouks B."/>
            <person name="Harrison M.C."/>
            <person name="Mikhailova A.A."/>
            <person name="Marchal E."/>
            <person name="English S."/>
            <person name="Carruthers M."/>
            <person name="Jennings E.C."/>
            <person name="Chiamaka E.L."/>
            <person name="Frigard R.A."/>
            <person name="Pippel M."/>
            <person name="Attardo G.M."/>
            <person name="Benoit J.B."/>
            <person name="Bornberg-Bauer E."/>
            <person name="Tobe S.S."/>
        </authorList>
    </citation>
    <scope>NUCLEOTIDE SEQUENCE</scope>
    <source>
        <strain evidence="7">Stay&amp;Tobe</strain>
    </source>
</reference>
<dbReference type="SUPFAM" id="SSF50494">
    <property type="entry name" value="Trypsin-like serine proteases"/>
    <property type="match status" value="1"/>
</dbReference>
<evidence type="ECO:0000256" key="4">
    <source>
        <dbReference type="ARBA" id="ARBA00022825"/>
    </source>
</evidence>
<comment type="subcellular location">
    <subcellularLocation>
        <location evidence="1">Secreted</location>
        <location evidence="1">Extracellular space</location>
    </subcellularLocation>
</comment>
<dbReference type="GO" id="GO:0004252">
    <property type="term" value="F:serine-type endopeptidase activity"/>
    <property type="evidence" value="ECO:0007669"/>
    <property type="project" value="InterPro"/>
</dbReference>
<reference evidence="7" key="2">
    <citation type="submission" date="2023-05" db="EMBL/GenBank/DDBJ databases">
        <authorList>
            <person name="Fouks B."/>
        </authorList>
    </citation>
    <scope>NUCLEOTIDE SEQUENCE</scope>
    <source>
        <strain evidence="7">Stay&amp;Tobe</strain>
        <tissue evidence="7">Testes</tissue>
    </source>
</reference>
<dbReference type="InterPro" id="IPR001254">
    <property type="entry name" value="Trypsin_dom"/>
</dbReference>
<evidence type="ECO:0000256" key="1">
    <source>
        <dbReference type="ARBA" id="ARBA00004239"/>
    </source>
</evidence>
<keyword evidence="4" id="KW-0720">Serine protease</keyword>
<proteinExistence type="predicted"/>
<dbReference type="GO" id="GO:0005576">
    <property type="term" value="C:extracellular region"/>
    <property type="evidence" value="ECO:0007669"/>
    <property type="project" value="UniProtKB-SubCell"/>
</dbReference>
<protein>
    <recommendedName>
        <fullName evidence="6">Peptidase S1 domain-containing protein</fullName>
    </recommendedName>
</protein>
<dbReference type="InterPro" id="IPR009003">
    <property type="entry name" value="Peptidase_S1_PA"/>
</dbReference>
<sequence length="181" mass="19605">KEVDDLQIRSGTSIREKGGNLHPVDFYHMHPRYNPDSNEFDIAVIKVKIPFAYGNQIQPIALASENPKIGAYGILTGYGFINQDGLIQAAQLQQLHVPIVSSELCKQVYKGDLTENMLCAGISGGEGACFADSGGPLVVNGVLVGVVSFMVDRCDKPVPQVFADVPAMLDFVISVIKQKQK</sequence>
<dbReference type="EMBL" id="JASPKZ010001579">
    <property type="protein sequence ID" value="KAJ9597891.1"/>
    <property type="molecule type" value="Genomic_DNA"/>
</dbReference>
<dbReference type="PANTHER" id="PTHR24276:SF91">
    <property type="entry name" value="AT26814P-RELATED"/>
    <property type="match status" value="1"/>
</dbReference>
<dbReference type="PROSITE" id="PS50240">
    <property type="entry name" value="TRYPSIN_DOM"/>
    <property type="match status" value="1"/>
</dbReference>
<accession>A0AAD8AF31</accession>
<keyword evidence="8" id="KW-1185">Reference proteome</keyword>
<evidence type="ECO:0000256" key="3">
    <source>
        <dbReference type="ARBA" id="ARBA00022801"/>
    </source>
</evidence>
<dbReference type="InterPro" id="IPR050430">
    <property type="entry name" value="Peptidase_S1"/>
</dbReference>
<organism evidence="7 8">
    <name type="scientific">Diploptera punctata</name>
    <name type="common">Pacific beetle cockroach</name>
    <dbReference type="NCBI Taxonomy" id="6984"/>
    <lineage>
        <taxon>Eukaryota</taxon>
        <taxon>Metazoa</taxon>
        <taxon>Ecdysozoa</taxon>
        <taxon>Arthropoda</taxon>
        <taxon>Hexapoda</taxon>
        <taxon>Insecta</taxon>
        <taxon>Pterygota</taxon>
        <taxon>Neoptera</taxon>
        <taxon>Polyneoptera</taxon>
        <taxon>Dictyoptera</taxon>
        <taxon>Blattodea</taxon>
        <taxon>Blaberoidea</taxon>
        <taxon>Blaberidae</taxon>
        <taxon>Diplopterinae</taxon>
        <taxon>Diploptera</taxon>
    </lineage>
</organism>
<dbReference type="SMART" id="SM00020">
    <property type="entry name" value="Tryp_SPc"/>
    <property type="match status" value="1"/>
</dbReference>
<dbReference type="GO" id="GO:0006508">
    <property type="term" value="P:proteolysis"/>
    <property type="evidence" value="ECO:0007669"/>
    <property type="project" value="UniProtKB-KW"/>
</dbReference>
<dbReference type="Gene3D" id="2.40.10.10">
    <property type="entry name" value="Trypsin-like serine proteases"/>
    <property type="match status" value="1"/>
</dbReference>
<dbReference type="InterPro" id="IPR043504">
    <property type="entry name" value="Peptidase_S1_PA_chymotrypsin"/>
</dbReference>
<evidence type="ECO:0000256" key="5">
    <source>
        <dbReference type="ARBA" id="ARBA00023157"/>
    </source>
</evidence>
<gene>
    <name evidence="7" type="ORF">L9F63_011257</name>
</gene>
<feature type="domain" description="Peptidase S1" evidence="6">
    <location>
        <begin position="1"/>
        <end position="177"/>
    </location>
</feature>
<comment type="caution">
    <text evidence="7">The sequence shown here is derived from an EMBL/GenBank/DDBJ whole genome shotgun (WGS) entry which is preliminary data.</text>
</comment>
<keyword evidence="2" id="KW-0645">Protease</keyword>
<dbReference type="PANTHER" id="PTHR24276">
    <property type="entry name" value="POLYSERASE-RELATED"/>
    <property type="match status" value="1"/>
</dbReference>
<evidence type="ECO:0000313" key="7">
    <source>
        <dbReference type="EMBL" id="KAJ9597891.1"/>
    </source>
</evidence>
<keyword evidence="3" id="KW-0378">Hydrolase</keyword>
<dbReference type="Pfam" id="PF00089">
    <property type="entry name" value="Trypsin"/>
    <property type="match status" value="1"/>
</dbReference>
<dbReference type="Proteomes" id="UP001233999">
    <property type="component" value="Unassembled WGS sequence"/>
</dbReference>
<feature type="non-terminal residue" evidence="7">
    <location>
        <position position="181"/>
    </location>
</feature>
<evidence type="ECO:0000259" key="6">
    <source>
        <dbReference type="PROSITE" id="PS50240"/>
    </source>
</evidence>
<name>A0AAD8AF31_DIPPU</name>
<evidence type="ECO:0000313" key="8">
    <source>
        <dbReference type="Proteomes" id="UP001233999"/>
    </source>
</evidence>
<keyword evidence="5" id="KW-1015">Disulfide bond</keyword>
<dbReference type="AlphaFoldDB" id="A0AAD8AF31"/>
<dbReference type="FunFam" id="2.40.10.10:FF:000036">
    <property type="entry name" value="Trypsin beta"/>
    <property type="match status" value="1"/>
</dbReference>